<evidence type="ECO:0008006" key="17">
    <source>
        <dbReference type="Google" id="ProtNLM"/>
    </source>
</evidence>
<dbReference type="PROSITE" id="PS00137">
    <property type="entry name" value="SUBTILASE_HIS"/>
    <property type="match status" value="1"/>
</dbReference>
<evidence type="ECO:0000256" key="4">
    <source>
        <dbReference type="ARBA" id="ARBA00022670"/>
    </source>
</evidence>
<dbReference type="Pfam" id="PF05922">
    <property type="entry name" value="Inhibitor_I9"/>
    <property type="match status" value="1"/>
</dbReference>
<evidence type="ECO:0000256" key="11">
    <source>
        <dbReference type="SAM" id="SignalP"/>
    </source>
</evidence>
<dbReference type="EMBL" id="QJKK01000003">
    <property type="protein sequence ID" value="RAL25570.1"/>
    <property type="molecule type" value="Genomic_DNA"/>
</dbReference>
<proteinExistence type="inferred from homology"/>
<feature type="active site" description="Charge relay system" evidence="8 9">
    <location>
        <position position="171"/>
    </location>
</feature>
<feature type="domain" description="Inhibitor I9" evidence="14">
    <location>
        <begin position="79"/>
        <end position="139"/>
    </location>
</feature>
<dbReference type="InterPro" id="IPR023828">
    <property type="entry name" value="Peptidase_S8_Ser-AS"/>
</dbReference>
<dbReference type="Pfam" id="PF02225">
    <property type="entry name" value="PA"/>
    <property type="match status" value="1"/>
</dbReference>
<dbReference type="OrthoDB" id="9798386at2"/>
<sequence length="701" mass="74328">MKSRWSIAIPVLLSTLLVSSSFSFIHASPEENKSHKVAGPGDYYFVQLQEEPVAVHQTKVTKDNGIQKLKTPEAQTYRDQLKQSRNKYKNWLKGKVKNAKISAEYSTLLHGIAVKADEVNANILSQGPGVKKVVRSKKYLPVMNRSHTIINDLPAWNLGYRGNGIKVGVIDSGIDNNHPFLKDDSLKIPDGFPKVNREEDIQYTSNKVIVAKVYSPDTSATPKAIDSHGTHVAGTIAGVEGYSDPSGTVKSKLSGVAPKAYLGNYNVFPCEDCSAESIHIAKAVEDAVNDGMEVVNMSLGGEATPGFDLLVEVVNAASDAGVSMVIAAGNEGPGAMTIGSPGIAEKAITVGAVTNNHLIGSTIKVKIDGTEKDVLVGVGEPGGKITSKVEAPLAIVSEDSGLGCNPLSGDVKGKVAVVKRGGCTFTDKAKNAQDKGAVGVIIVNNAAGDPASMSVEDMIKIPTLMVSDKDGAWILKGQQVTTVIEPKTPSEVNTDNDSYIANFSSRGPTVNYTLKPDLAAVGVNVYSSVVGGGLQMFNGTSMATPHVAGAVALLKQAHPNWTPQNLKSALVGTARDAKDTKKPVDVGSGIMNVGAALNPVAMLEPASLSFGKVKSKTGEVKIKVSLKNTTNQTQVYMIQSDQKKAVKISKPLVTLRKGQTTTFEVKAIGKDKNSNTDVQGYITVKTLLGKQLRLPYYYFVE</sequence>
<keyword evidence="16" id="KW-1185">Reference proteome</keyword>
<feature type="domain" description="PA" evidence="13">
    <location>
        <begin position="389"/>
        <end position="473"/>
    </location>
</feature>
<dbReference type="InterPro" id="IPR015500">
    <property type="entry name" value="Peptidase_S8_subtilisin-rel"/>
</dbReference>
<evidence type="ECO:0000259" key="13">
    <source>
        <dbReference type="Pfam" id="PF02225"/>
    </source>
</evidence>
<comment type="caution">
    <text evidence="15">The sequence shown here is derived from an EMBL/GenBank/DDBJ whole genome shotgun (WGS) entry which is preliminary data.</text>
</comment>
<feature type="active site" description="Charge relay system" evidence="8 9">
    <location>
        <position position="541"/>
    </location>
</feature>
<evidence type="ECO:0000256" key="10">
    <source>
        <dbReference type="RuleBase" id="RU003355"/>
    </source>
</evidence>
<dbReference type="InterPro" id="IPR022398">
    <property type="entry name" value="Peptidase_S8_His-AS"/>
</dbReference>
<keyword evidence="5 11" id="KW-0732">Signal</keyword>
<dbReference type="RefSeq" id="WP_113658183.1">
    <property type="nucleotide sequence ID" value="NZ_KZ845665.1"/>
</dbReference>
<evidence type="ECO:0000313" key="16">
    <source>
        <dbReference type="Proteomes" id="UP000251213"/>
    </source>
</evidence>
<dbReference type="InterPro" id="IPR000209">
    <property type="entry name" value="Peptidase_S8/S53_dom"/>
</dbReference>
<dbReference type="SUPFAM" id="SSF52025">
    <property type="entry name" value="PA domain"/>
    <property type="match status" value="1"/>
</dbReference>
<comment type="similarity">
    <text evidence="1 9 10">Belongs to the peptidase S8 family.</text>
</comment>
<dbReference type="GO" id="GO:0004252">
    <property type="term" value="F:serine-type endopeptidase activity"/>
    <property type="evidence" value="ECO:0007669"/>
    <property type="project" value="UniProtKB-UniRule"/>
</dbReference>
<evidence type="ECO:0000256" key="7">
    <source>
        <dbReference type="ARBA" id="ARBA00022825"/>
    </source>
</evidence>
<dbReference type="InterPro" id="IPR050131">
    <property type="entry name" value="Peptidase_S8_subtilisin-like"/>
</dbReference>
<keyword evidence="4 9" id="KW-0645">Protease</keyword>
<evidence type="ECO:0000256" key="8">
    <source>
        <dbReference type="PIRSR" id="PIRSR615500-1"/>
    </source>
</evidence>
<reference evidence="15 16" key="2">
    <citation type="submission" date="2018-06" db="EMBL/GenBank/DDBJ databases">
        <authorList>
            <person name="Zhirakovskaya E."/>
        </authorList>
    </citation>
    <scope>NUCLEOTIDE SEQUENCE [LARGE SCALE GENOMIC DNA]</scope>
    <source>
        <strain evidence="15 16">FBKL4.011</strain>
    </source>
</reference>
<dbReference type="PROSITE" id="PS00138">
    <property type="entry name" value="SUBTILASE_SER"/>
    <property type="match status" value="1"/>
</dbReference>
<keyword evidence="2" id="KW-0134">Cell wall</keyword>
<dbReference type="PRINTS" id="PR00723">
    <property type="entry name" value="SUBTILISIN"/>
</dbReference>
<dbReference type="InterPro" id="IPR036852">
    <property type="entry name" value="Peptidase_S8/S53_dom_sf"/>
</dbReference>
<gene>
    <name evidence="15" type="ORF">DL897_05680</name>
</gene>
<dbReference type="CDD" id="cd07474">
    <property type="entry name" value="Peptidases_S8_subtilisin_Vpr-like"/>
    <property type="match status" value="1"/>
</dbReference>
<dbReference type="SUPFAM" id="SSF52743">
    <property type="entry name" value="Subtilisin-like"/>
    <property type="match status" value="1"/>
</dbReference>
<dbReference type="GO" id="GO:0006508">
    <property type="term" value="P:proteolysis"/>
    <property type="evidence" value="ECO:0007669"/>
    <property type="project" value="UniProtKB-KW"/>
</dbReference>
<evidence type="ECO:0000256" key="5">
    <source>
        <dbReference type="ARBA" id="ARBA00022729"/>
    </source>
</evidence>
<dbReference type="PROSITE" id="PS51892">
    <property type="entry name" value="SUBTILASE"/>
    <property type="match status" value="1"/>
</dbReference>
<name>A0A364K5V4_9BACL</name>
<protein>
    <recommendedName>
        <fullName evidence="17">Peptidase S8</fullName>
    </recommendedName>
</protein>
<accession>A0A364K5V4</accession>
<keyword evidence="7 9" id="KW-0720">Serine protease</keyword>
<dbReference type="InterPro" id="IPR010259">
    <property type="entry name" value="S8pro/Inhibitor_I9"/>
</dbReference>
<dbReference type="InterPro" id="IPR046450">
    <property type="entry name" value="PA_dom_sf"/>
</dbReference>
<evidence type="ECO:0000256" key="2">
    <source>
        <dbReference type="ARBA" id="ARBA00022512"/>
    </source>
</evidence>
<dbReference type="AlphaFoldDB" id="A0A364K5V4"/>
<evidence type="ECO:0000259" key="12">
    <source>
        <dbReference type="Pfam" id="PF00082"/>
    </source>
</evidence>
<evidence type="ECO:0000256" key="3">
    <source>
        <dbReference type="ARBA" id="ARBA00022525"/>
    </source>
</evidence>
<dbReference type="Proteomes" id="UP000251213">
    <property type="component" value="Unassembled WGS sequence"/>
</dbReference>
<dbReference type="InterPro" id="IPR034213">
    <property type="entry name" value="S8_Vpr-like"/>
</dbReference>
<feature type="chain" id="PRO_5016668896" description="Peptidase S8" evidence="11">
    <location>
        <begin position="28"/>
        <end position="701"/>
    </location>
</feature>
<dbReference type="Gene3D" id="3.40.50.200">
    <property type="entry name" value="Peptidase S8/S53 domain"/>
    <property type="match status" value="1"/>
</dbReference>
<dbReference type="Pfam" id="PF00082">
    <property type="entry name" value="Peptidase_S8"/>
    <property type="match status" value="1"/>
</dbReference>
<evidence type="ECO:0000256" key="1">
    <source>
        <dbReference type="ARBA" id="ARBA00011073"/>
    </source>
</evidence>
<keyword evidence="3" id="KW-0964">Secreted</keyword>
<feature type="signal peptide" evidence="11">
    <location>
        <begin position="1"/>
        <end position="27"/>
    </location>
</feature>
<evidence type="ECO:0000259" key="14">
    <source>
        <dbReference type="Pfam" id="PF05922"/>
    </source>
</evidence>
<dbReference type="PANTHER" id="PTHR43806:SF11">
    <property type="entry name" value="CEREVISIN-RELATED"/>
    <property type="match status" value="1"/>
</dbReference>
<dbReference type="InterPro" id="IPR023827">
    <property type="entry name" value="Peptidase_S8_Asp-AS"/>
</dbReference>
<dbReference type="PROSITE" id="PS00136">
    <property type="entry name" value="SUBTILASE_ASP"/>
    <property type="match status" value="1"/>
</dbReference>
<evidence type="ECO:0000313" key="15">
    <source>
        <dbReference type="EMBL" id="RAL25570.1"/>
    </source>
</evidence>
<reference evidence="15 16" key="1">
    <citation type="submission" date="2018-06" db="EMBL/GenBank/DDBJ databases">
        <title>Thermoflavimicrobium daqus sp. nov., a thermophilic microbe isolated from Moutai-flavour Daqu.</title>
        <authorList>
            <person name="Wang X."/>
            <person name="Zhou H."/>
        </authorList>
    </citation>
    <scope>NUCLEOTIDE SEQUENCE [LARGE SCALE GENOMIC DNA]</scope>
    <source>
        <strain evidence="15 16">FBKL4.011</strain>
    </source>
</reference>
<dbReference type="PANTHER" id="PTHR43806">
    <property type="entry name" value="PEPTIDASE S8"/>
    <property type="match status" value="1"/>
</dbReference>
<keyword evidence="6 9" id="KW-0378">Hydrolase</keyword>
<feature type="active site" description="Charge relay system" evidence="8 9">
    <location>
        <position position="228"/>
    </location>
</feature>
<dbReference type="InterPro" id="IPR003137">
    <property type="entry name" value="PA_domain"/>
</dbReference>
<evidence type="ECO:0000256" key="9">
    <source>
        <dbReference type="PROSITE-ProRule" id="PRU01240"/>
    </source>
</evidence>
<organism evidence="15 16">
    <name type="scientific">Thermoflavimicrobium daqui</name>
    <dbReference type="NCBI Taxonomy" id="2137476"/>
    <lineage>
        <taxon>Bacteria</taxon>
        <taxon>Bacillati</taxon>
        <taxon>Bacillota</taxon>
        <taxon>Bacilli</taxon>
        <taxon>Bacillales</taxon>
        <taxon>Thermoactinomycetaceae</taxon>
        <taxon>Thermoflavimicrobium</taxon>
    </lineage>
</organism>
<dbReference type="Gene3D" id="3.50.30.30">
    <property type="match status" value="1"/>
</dbReference>
<evidence type="ECO:0000256" key="6">
    <source>
        <dbReference type="ARBA" id="ARBA00022801"/>
    </source>
</evidence>
<feature type="domain" description="Peptidase S8/S53" evidence="12">
    <location>
        <begin position="162"/>
        <end position="588"/>
    </location>
</feature>